<evidence type="ECO:0000256" key="3">
    <source>
        <dbReference type="ARBA" id="ARBA00022801"/>
    </source>
</evidence>
<feature type="chain" id="PRO_5039494830" evidence="5">
    <location>
        <begin position="26"/>
        <end position="532"/>
    </location>
</feature>
<dbReference type="EMBL" id="LJGZ01000113">
    <property type="protein sequence ID" value="OEV15133.1"/>
    <property type="molecule type" value="Genomic_DNA"/>
</dbReference>
<dbReference type="PATRIC" id="fig|518642.7.peg.7784"/>
<feature type="signal peptide" evidence="5">
    <location>
        <begin position="1"/>
        <end position="25"/>
    </location>
</feature>
<organism evidence="7 8">
    <name type="scientific">Streptomyces nanshensis</name>
    <dbReference type="NCBI Taxonomy" id="518642"/>
    <lineage>
        <taxon>Bacteria</taxon>
        <taxon>Bacillati</taxon>
        <taxon>Actinomycetota</taxon>
        <taxon>Actinomycetes</taxon>
        <taxon>Kitasatosporales</taxon>
        <taxon>Streptomycetaceae</taxon>
        <taxon>Streptomyces</taxon>
    </lineage>
</organism>
<reference evidence="7 8" key="1">
    <citation type="journal article" date="2016" name="Front. Microbiol.">
        <title>Comparative Genomics Analysis of Streptomyces Species Reveals Their Adaptation to the Marine Environment and Their Diversity at the Genomic Level.</title>
        <authorList>
            <person name="Tian X."/>
            <person name="Zhang Z."/>
            <person name="Yang T."/>
            <person name="Chen M."/>
            <person name="Li J."/>
            <person name="Chen F."/>
            <person name="Yang J."/>
            <person name="Li W."/>
            <person name="Zhang B."/>
            <person name="Zhang Z."/>
            <person name="Wu J."/>
            <person name="Zhang C."/>
            <person name="Long L."/>
            <person name="Xiao J."/>
        </authorList>
    </citation>
    <scope>NUCLEOTIDE SEQUENCE [LARGE SCALE GENOMIC DNA]</scope>
    <source>
        <strain evidence="7 8">SCSIO M10372</strain>
    </source>
</reference>
<accession>A0A1E7LGS5</accession>
<sequence>MTARRRTRWRAVRAGAALLAAGLLAGCGLLGTEPEPDATTDGRPRDTSASPSPSPELKDTPKSPALPAALTSQRPDWKRCTAPPNGRAPGSDWRCTSVQVPLDYKKPSGETISIALIRKEARDKDRRIGSLLFNFGGPGGSGVDILPRAAGSYGKLNSRYDLVGFDPRGVAASSGVRCRTDEEQEQAFRTVDLTPDTAAEEAAFIEDGAAFGAGCERRSGTVLPHVGTSNAARDLDLIRQVLGDDKLSYLGFSYGTELGGTYAHLFPHRVGRVVLDAVIDPTADGIGHARNQATGFQRALENYLKDRGQDPKAGSERIARLLARLDGKPLPTSSGRELTESLAITGIVTPLYSRYNWTELTAALDEAEKEGRGDGLLRLADSYNGRDENGRYDTQAHSQRAISCADSKARPTVDEARALLPEFRRLSPVFGPFLAWDTAGWCAQWPVDGEHENPETSAPGAAPILVIGTTGDPATPYEGAQRMADELGKGVGIMVTNKGEGHGAYGESPCVTSTVDAYFLDGKVPDDGLTCG</sequence>
<keyword evidence="3" id="KW-0378">Hydrolase</keyword>
<dbReference type="PROSITE" id="PS51257">
    <property type="entry name" value="PROKAR_LIPOPROTEIN"/>
    <property type="match status" value="1"/>
</dbReference>
<evidence type="ECO:0000313" key="8">
    <source>
        <dbReference type="Proteomes" id="UP000175971"/>
    </source>
</evidence>
<dbReference type="PANTHER" id="PTHR43248:SF29">
    <property type="entry name" value="TRIPEPTIDYL AMINOPEPTIDASE"/>
    <property type="match status" value="1"/>
</dbReference>
<feature type="region of interest" description="Disordered" evidence="4">
    <location>
        <begin position="31"/>
        <end position="94"/>
    </location>
</feature>
<proteinExistence type="inferred from homology"/>
<protein>
    <submittedName>
        <fullName evidence="7">Peptidase</fullName>
    </submittedName>
</protein>
<name>A0A1E7LGS5_9ACTN</name>
<dbReference type="Pfam" id="PF08386">
    <property type="entry name" value="Abhydrolase_4"/>
    <property type="match status" value="1"/>
</dbReference>
<dbReference type="InterPro" id="IPR051601">
    <property type="entry name" value="Serine_prot/Carboxylest_S33"/>
</dbReference>
<comment type="similarity">
    <text evidence="1">Belongs to the peptidase S33 family.</text>
</comment>
<evidence type="ECO:0000256" key="4">
    <source>
        <dbReference type="SAM" id="MobiDB-lite"/>
    </source>
</evidence>
<keyword evidence="8" id="KW-1185">Reference proteome</keyword>
<evidence type="ECO:0000256" key="1">
    <source>
        <dbReference type="ARBA" id="ARBA00010088"/>
    </source>
</evidence>
<dbReference type="Proteomes" id="UP000175971">
    <property type="component" value="Unassembled WGS sequence"/>
</dbReference>
<evidence type="ECO:0000256" key="5">
    <source>
        <dbReference type="SAM" id="SignalP"/>
    </source>
</evidence>
<evidence type="ECO:0000259" key="6">
    <source>
        <dbReference type="Pfam" id="PF08386"/>
    </source>
</evidence>
<comment type="caution">
    <text evidence="7">The sequence shown here is derived from an EMBL/GenBank/DDBJ whole genome shotgun (WGS) entry which is preliminary data.</text>
</comment>
<dbReference type="SUPFAM" id="SSF53474">
    <property type="entry name" value="alpha/beta-Hydrolases"/>
    <property type="match status" value="1"/>
</dbReference>
<feature type="domain" description="Peptidase S33 tripeptidyl aminopeptidase-like C-terminal" evidence="6">
    <location>
        <begin position="427"/>
        <end position="531"/>
    </location>
</feature>
<dbReference type="RefSeq" id="WP_070205059.1">
    <property type="nucleotide sequence ID" value="NZ_LJGZ01000113.1"/>
</dbReference>
<evidence type="ECO:0000313" key="7">
    <source>
        <dbReference type="EMBL" id="OEV15133.1"/>
    </source>
</evidence>
<dbReference type="GO" id="GO:0016787">
    <property type="term" value="F:hydrolase activity"/>
    <property type="evidence" value="ECO:0007669"/>
    <property type="project" value="UniProtKB-KW"/>
</dbReference>
<dbReference type="Gene3D" id="3.40.50.1820">
    <property type="entry name" value="alpha/beta hydrolase"/>
    <property type="match status" value="1"/>
</dbReference>
<dbReference type="AlphaFoldDB" id="A0A1E7LGS5"/>
<dbReference type="OrthoDB" id="4498590at2"/>
<gene>
    <name evidence="7" type="ORF">AN221_41130</name>
</gene>
<dbReference type="InterPro" id="IPR029058">
    <property type="entry name" value="AB_hydrolase_fold"/>
</dbReference>
<keyword evidence="2 5" id="KW-0732">Signal</keyword>
<dbReference type="PANTHER" id="PTHR43248">
    <property type="entry name" value="2-SUCCINYL-6-HYDROXY-2,4-CYCLOHEXADIENE-1-CARBOXYLATE SYNTHASE"/>
    <property type="match status" value="1"/>
</dbReference>
<evidence type="ECO:0000256" key="2">
    <source>
        <dbReference type="ARBA" id="ARBA00022729"/>
    </source>
</evidence>
<dbReference type="InterPro" id="IPR013595">
    <property type="entry name" value="Pept_S33_TAP-like_C"/>
</dbReference>